<feature type="non-terminal residue" evidence="1">
    <location>
        <position position="1"/>
    </location>
</feature>
<name>X1HXA4_9ZZZZ</name>
<evidence type="ECO:0000313" key="1">
    <source>
        <dbReference type="EMBL" id="GAH49928.1"/>
    </source>
</evidence>
<protein>
    <submittedName>
        <fullName evidence="1">Uncharacterized protein</fullName>
    </submittedName>
</protein>
<comment type="caution">
    <text evidence="1">The sequence shown here is derived from an EMBL/GenBank/DDBJ whole genome shotgun (WGS) entry which is preliminary data.</text>
</comment>
<dbReference type="AlphaFoldDB" id="X1HXA4"/>
<reference evidence="1" key="1">
    <citation type="journal article" date="2014" name="Front. Microbiol.">
        <title>High frequency of phylogenetically diverse reductive dehalogenase-homologous genes in deep subseafloor sedimentary metagenomes.</title>
        <authorList>
            <person name="Kawai M."/>
            <person name="Futagami T."/>
            <person name="Toyoda A."/>
            <person name="Takaki Y."/>
            <person name="Nishi S."/>
            <person name="Hori S."/>
            <person name="Arai W."/>
            <person name="Tsubouchi T."/>
            <person name="Morono Y."/>
            <person name="Uchiyama I."/>
            <person name="Ito T."/>
            <person name="Fujiyama A."/>
            <person name="Inagaki F."/>
            <person name="Takami H."/>
        </authorList>
    </citation>
    <scope>NUCLEOTIDE SEQUENCE</scope>
    <source>
        <strain evidence="1">Expedition CK06-06</strain>
    </source>
</reference>
<sequence length="135" mass="16074">QCYLLQWAKGKRTNRKYWDYIKLTAEGLTTLRYCPAATAGYQLFRQQALAEALAQRNAYEFVISCVAYDSRNQILTECLKSMGVKNFVTDWGTLFEGQAKFTTFTHQQWIQWVHEHDSRGMWHDWLDYVNKRYEL</sequence>
<dbReference type="EMBL" id="BARU01016565">
    <property type="protein sequence ID" value="GAH49928.1"/>
    <property type="molecule type" value="Genomic_DNA"/>
</dbReference>
<organism evidence="1">
    <name type="scientific">marine sediment metagenome</name>
    <dbReference type="NCBI Taxonomy" id="412755"/>
    <lineage>
        <taxon>unclassified sequences</taxon>
        <taxon>metagenomes</taxon>
        <taxon>ecological metagenomes</taxon>
    </lineage>
</organism>
<accession>X1HXA4</accession>
<gene>
    <name evidence="1" type="ORF">S03H2_27524</name>
</gene>
<proteinExistence type="predicted"/>